<dbReference type="InterPro" id="IPR011992">
    <property type="entry name" value="EF-hand-dom_pair"/>
</dbReference>
<feature type="signal peptide" evidence="11">
    <location>
        <begin position="1"/>
        <end position="24"/>
    </location>
</feature>
<dbReference type="PANTHER" id="PTHR10827:SF98">
    <property type="entry name" value="45 KDA CALCIUM-BINDING PROTEIN"/>
    <property type="match status" value="1"/>
</dbReference>
<dbReference type="EMBL" id="JAIZAY010000021">
    <property type="protein sequence ID" value="KAJ8021397.1"/>
    <property type="molecule type" value="Genomic_DNA"/>
</dbReference>
<keyword evidence="6" id="KW-0325">Glycoprotein</keyword>
<feature type="chain" id="PRO_5040205868" description="45 kDa calcium-binding protein" evidence="11">
    <location>
        <begin position="25"/>
        <end position="441"/>
    </location>
</feature>
<dbReference type="CDD" id="cd16225">
    <property type="entry name" value="EFh_CREC_cab45"/>
    <property type="match status" value="1"/>
</dbReference>
<evidence type="ECO:0000256" key="6">
    <source>
        <dbReference type="ARBA" id="ARBA00023180"/>
    </source>
</evidence>
<organism evidence="13 14">
    <name type="scientific">Holothuria leucospilota</name>
    <name type="common">Black long sea cucumber</name>
    <name type="synonym">Mertensiothuria leucospilota</name>
    <dbReference type="NCBI Taxonomy" id="206669"/>
    <lineage>
        <taxon>Eukaryota</taxon>
        <taxon>Metazoa</taxon>
        <taxon>Echinodermata</taxon>
        <taxon>Eleutherozoa</taxon>
        <taxon>Echinozoa</taxon>
        <taxon>Holothuroidea</taxon>
        <taxon>Aspidochirotacea</taxon>
        <taxon>Aspidochirotida</taxon>
        <taxon>Holothuriidae</taxon>
        <taxon>Holothuria</taxon>
    </lineage>
</organism>
<evidence type="ECO:0000256" key="5">
    <source>
        <dbReference type="ARBA" id="ARBA00023034"/>
    </source>
</evidence>
<dbReference type="PANTHER" id="PTHR10827">
    <property type="entry name" value="RETICULOCALBIN"/>
    <property type="match status" value="1"/>
</dbReference>
<feature type="compositionally biased region" description="Acidic residues" evidence="10">
    <location>
        <begin position="71"/>
        <end position="120"/>
    </location>
</feature>
<keyword evidence="4" id="KW-0106">Calcium</keyword>
<comment type="subcellular location">
    <subcellularLocation>
        <location evidence="7">Golgi apparatus lumen</location>
    </subcellularLocation>
</comment>
<evidence type="ECO:0000256" key="10">
    <source>
        <dbReference type="SAM" id="MobiDB-lite"/>
    </source>
</evidence>
<dbReference type="PROSITE" id="PS00018">
    <property type="entry name" value="EF_HAND_1"/>
    <property type="match status" value="4"/>
</dbReference>
<reference evidence="13" key="1">
    <citation type="submission" date="2021-10" db="EMBL/GenBank/DDBJ databases">
        <title>Tropical sea cucumber genome reveals ecological adaptation and Cuvierian tubules defense mechanism.</title>
        <authorList>
            <person name="Chen T."/>
        </authorList>
    </citation>
    <scope>NUCLEOTIDE SEQUENCE</scope>
    <source>
        <strain evidence="13">Nanhai2018</strain>
        <tissue evidence="13">Muscle</tissue>
    </source>
</reference>
<sequence length="441" mass="50724">MNRLTFCLALFGISLVWLCSVISAGVIPLAKEDAGELQIAKQDDLDPPVVKFDQGKEIEKHDQEKLSDEKGGEDDGGGGAGEGDDKEGDDDEKDEEKEEGDEEGEGKEEGEEEEEEEESSLYESMDPEKERDGKLRFEAEPPKHWDGVRLERNGNINGDIEQELFLGPDHDEFESIPEEVGKEKLMEVFKLVDLDGDARLTMDELIEWITLKTKEHFQEAVQSSKTVFPKVDTDGDGKLTWDEYTLQFLKQRGYSKKKIEKFKEGKQVLQEHDEEDNAIYRDRWETADENEDNALDSEEFISFMHPEHSERMLNIVVDEILHELDQNGDKRLTLTEFVSVPISREEDLAKMEKEDEWIRGRKEEFETRIDVNHDGVADLHELKAYMDPRNKQHAESEARHLMGVADDNQDGMLSPQEVLGNYFVFIGSKVYNYARNVHDEF</sequence>
<feature type="domain" description="EF-hand" evidence="12">
    <location>
        <begin position="180"/>
        <end position="215"/>
    </location>
</feature>
<evidence type="ECO:0000256" key="9">
    <source>
        <dbReference type="ARBA" id="ARBA00031511"/>
    </source>
</evidence>
<keyword evidence="3" id="KW-0677">Repeat</keyword>
<dbReference type="FunFam" id="1.10.238.10:FF:000120">
    <property type="entry name" value="45 kDa calcium-binding protein"/>
    <property type="match status" value="1"/>
</dbReference>
<dbReference type="GO" id="GO:0017156">
    <property type="term" value="P:calcium-ion regulated exocytosis"/>
    <property type="evidence" value="ECO:0007669"/>
    <property type="project" value="TreeGrafter"/>
</dbReference>
<gene>
    <name evidence="13" type="ORF">HOLleu_38577</name>
</gene>
<evidence type="ECO:0000313" key="14">
    <source>
        <dbReference type="Proteomes" id="UP001152320"/>
    </source>
</evidence>
<dbReference type="SMART" id="SM00054">
    <property type="entry name" value="EFh"/>
    <property type="match status" value="4"/>
</dbReference>
<feature type="domain" description="EF-hand" evidence="12">
    <location>
        <begin position="275"/>
        <end position="310"/>
    </location>
</feature>
<feature type="compositionally biased region" description="Basic and acidic residues" evidence="10">
    <location>
        <begin position="126"/>
        <end position="151"/>
    </location>
</feature>
<protein>
    <recommendedName>
        <fullName evidence="8">45 kDa calcium-binding protein</fullName>
    </recommendedName>
    <alternativeName>
        <fullName evidence="9">Stromal cell-derived factor 4</fullName>
    </alternativeName>
</protein>
<keyword evidence="14" id="KW-1185">Reference proteome</keyword>
<accession>A0A9Q0YEJ5</accession>
<dbReference type="AlphaFoldDB" id="A0A9Q0YEJ5"/>
<dbReference type="Proteomes" id="UP001152320">
    <property type="component" value="Chromosome 21"/>
</dbReference>
<dbReference type="Gene3D" id="1.10.238.10">
    <property type="entry name" value="EF-hand"/>
    <property type="match status" value="3"/>
</dbReference>
<dbReference type="GO" id="GO:0005796">
    <property type="term" value="C:Golgi lumen"/>
    <property type="evidence" value="ECO:0007669"/>
    <property type="project" value="UniProtKB-SubCell"/>
</dbReference>
<evidence type="ECO:0000256" key="11">
    <source>
        <dbReference type="SAM" id="SignalP"/>
    </source>
</evidence>
<comment type="caution">
    <text evidence="13">The sequence shown here is derived from an EMBL/GenBank/DDBJ whole genome shotgun (WGS) entry which is preliminary data.</text>
</comment>
<dbReference type="InterPro" id="IPR018247">
    <property type="entry name" value="EF_Hand_1_Ca_BS"/>
</dbReference>
<evidence type="ECO:0000259" key="12">
    <source>
        <dbReference type="PROSITE" id="PS50222"/>
    </source>
</evidence>
<dbReference type="SUPFAM" id="SSF47473">
    <property type="entry name" value="EF-hand"/>
    <property type="match status" value="2"/>
</dbReference>
<evidence type="ECO:0000256" key="1">
    <source>
        <dbReference type="ARBA" id="ARBA00022723"/>
    </source>
</evidence>
<evidence type="ECO:0000313" key="13">
    <source>
        <dbReference type="EMBL" id="KAJ8021397.1"/>
    </source>
</evidence>
<dbReference type="InterPro" id="IPR027240">
    <property type="entry name" value="CAB45_EFh"/>
</dbReference>
<evidence type="ECO:0000256" key="8">
    <source>
        <dbReference type="ARBA" id="ARBA00023817"/>
    </source>
</evidence>
<evidence type="ECO:0000256" key="3">
    <source>
        <dbReference type="ARBA" id="ARBA00022737"/>
    </source>
</evidence>
<dbReference type="GO" id="GO:0005509">
    <property type="term" value="F:calcium ion binding"/>
    <property type="evidence" value="ECO:0007669"/>
    <property type="project" value="InterPro"/>
</dbReference>
<evidence type="ECO:0000256" key="4">
    <source>
        <dbReference type="ARBA" id="ARBA00022837"/>
    </source>
</evidence>
<keyword evidence="1" id="KW-0479">Metal-binding</keyword>
<feature type="region of interest" description="Disordered" evidence="10">
    <location>
        <begin position="45"/>
        <end position="151"/>
    </location>
</feature>
<feature type="compositionally biased region" description="Basic and acidic residues" evidence="10">
    <location>
        <begin position="53"/>
        <end position="70"/>
    </location>
</feature>
<dbReference type="InterPro" id="IPR002048">
    <property type="entry name" value="EF_hand_dom"/>
</dbReference>
<keyword evidence="5" id="KW-0333">Golgi apparatus</keyword>
<evidence type="ECO:0000256" key="7">
    <source>
        <dbReference type="ARBA" id="ARBA00023769"/>
    </source>
</evidence>
<dbReference type="OrthoDB" id="9978834at2759"/>
<dbReference type="Pfam" id="PF13499">
    <property type="entry name" value="EF-hand_7"/>
    <property type="match status" value="2"/>
</dbReference>
<dbReference type="PROSITE" id="PS50222">
    <property type="entry name" value="EF_HAND_2"/>
    <property type="match status" value="3"/>
</dbReference>
<keyword evidence="2 11" id="KW-0732">Signal</keyword>
<evidence type="ECO:0000256" key="2">
    <source>
        <dbReference type="ARBA" id="ARBA00022729"/>
    </source>
</evidence>
<dbReference type="GO" id="GO:0005783">
    <property type="term" value="C:endoplasmic reticulum"/>
    <property type="evidence" value="ECO:0007669"/>
    <property type="project" value="TreeGrafter"/>
</dbReference>
<name>A0A9Q0YEJ5_HOLLE</name>
<proteinExistence type="predicted"/>
<feature type="domain" description="EF-hand" evidence="12">
    <location>
        <begin position="219"/>
        <end position="254"/>
    </location>
</feature>